<feature type="domain" description="VWFA" evidence="1">
    <location>
        <begin position="426"/>
        <end position="609"/>
    </location>
</feature>
<organism evidence="2">
    <name type="scientific">uncultured Aureispira sp</name>
    <dbReference type="NCBI Taxonomy" id="1331704"/>
    <lineage>
        <taxon>Bacteria</taxon>
        <taxon>Pseudomonadati</taxon>
        <taxon>Bacteroidota</taxon>
        <taxon>Saprospiria</taxon>
        <taxon>Saprospirales</taxon>
        <taxon>Saprospiraceae</taxon>
        <taxon>Aureispira</taxon>
        <taxon>environmental samples</taxon>
    </lineage>
</organism>
<reference evidence="2" key="1">
    <citation type="submission" date="2020-01" db="EMBL/GenBank/DDBJ databases">
        <authorList>
            <person name="Meier V. D."/>
            <person name="Meier V D."/>
        </authorList>
    </citation>
    <scope>NUCLEOTIDE SEQUENCE</scope>
    <source>
        <strain evidence="2">HLG_WM_MAG_10</strain>
    </source>
</reference>
<proteinExistence type="predicted"/>
<protein>
    <recommendedName>
        <fullName evidence="1">VWFA domain-containing protein</fullName>
    </recommendedName>
</protein>
<accession>A0A6S6TVH9</accession>
<name>A0A6S6TVH9_9BACT</name>
<dbReference type="InterPro" id="IPR002035">
    <property type="entry name" value="VWF_A"/>
</dbReference>
<dbReference type="PROSITE" id="PS50234">
    <property type="entry name" value="VWFA"/>
    <property type="match status" value="1"/>
</dbReference>
<gene>
    <name evidence="2" type="ORF">HELGO_WM17953</name>
</gene>
<dbReference type="Gene3D" id="3.40.50.410">
    <property type="entry name" value="von Willebrand factor, type A domain"/>
    <property type="match status" value="1"/>
</dbReference>
<evidence type="ECO:0000259" key="1">
    <source>
        <dbReference type="PROSITE" id="PS50234"/>
    </source>
</evidence>
<dbReference type="EMBL" id="CACVAQ010000282">
    <property type="protein sequence ID" value="CAA6820168.1"/>
    <property type="molecule type" value="Genomic_DNA"/>
</dbReference>
<evidence type="ECO:0000313" key="2">
    <source>
        <dbReference type="EMBL" id="CAA6820168.1"/>
    </source>
</evidence>
<dbReference type="Pfam" id="PF13519">
    <property type="entry name" value="VWA_2"/>
    <property type="match status" value="1"/>
</dbReference>
<dbReference type="SMART" id="SM00327">
    <property type="entry name" value="VWA"/>
    <property type="match status" value="1"/>
</dbReference>
<dbReference type="SUPFAM" id="SSF53300">
    <property type="entry name" value="vWA-like"/>
    <property type="match status" value="1"/>
</dbReference>
<dbReference type="PANTHER" id="PTHR10166:SF37">
    <property type="entry name" value="STOLID, ISOFORM H"/>
    <property type="match status" value="1"/>
</dbReference>
<dbReference type="PANTHER" id="PTHR10166">
    <property type="entry name" value="VOLTAGE-DEPENDENT CALCIUM CHANNEL SUBUNIT ALPHA-2/DELTA-RELATED"/>
    <property type="match status" value="1"/>
</dbReference>
<sequence length="610" mass="70700">MKEIFPYKKIIFHFLVFCFCSTNLQAQNQRLSKSTYQALNNYIVYSNEVSHALNLMYFDFLHVNEQFYQFVEDSIEQVVYKKDNILTNAEYFPIYPRDLYPNILNDNIYIPYDKRGAPLQLIGKVVNVLKEIEDIRSLLAQYVKTGDYQKDTNLVQGFKWLRRVEVLYYDMFTLQEKLHWNLTSIIQTYNAPEIDSNALRVMQELQPLLKQTKLVIKAIRAGDTSSSLNYNCLKLKEFVRSLDDRKVNILTGLERTANSLRSPEKRLDEILDRAQNIFKISAEYQSSPKYQSLDFKPSYYYYNIDLLKNYNRSGDGIATLFNKFINDNDVYWLYEHEMPHLFEVLYPNVPEYEAYQMPDIDIEALIAEKLREKHVEDSIAEALSDSLAQVKNDSALYAQEILDSIEYRKNNPQVGDMSLNGFATNNLVFLLDISSSMKDTNKLPLLKEALVQLLDLMRAEDNITLITYSGKAEVVLPPTSVSSEANKERVLSIIDQLSSDGSSDANKGIRLAYKTIEESVIKNGNNRVIMATDGAFKISPRIKSLIKKGSREKDPIRLSIFYFSNKEYTHHKELLESLSKIGSGKYRYIKKENAKKILVIEAQEVRQKNK</sequence>
<dbReference type="InterPro" id="IPR051173">
    <property type="entry name" value="Ca_channel_alpha-2/delta"/>
</dbReference>
<dbReference type="AlphaFoldDB" id="A0A6S6TVH9"/>
<dbReference type="InterPro" id="IPR036465">
    <property type="entry name" value="vWFA_dom_sf"/>
</dbReference>